<protein>
    <submittedName>
        <fullName evidence="1">Transcriptional regulator, MarR family</fullName>
    </submittedName>
</protein>
<dbReference type="Proteomes" id="UP000033648">
    <property type="component" value="Unassembled WGS sequence"/>
</dbReference>
<dbReference type="PATRIC" id="fig|1684.4.peg.1153"/>
<accession>A0A0F4KWV1</accession>
<gene>
    <name evidence="1" type="ORF">JF69_10630</name>
</gene>
<dbReference type="AlphaFoldDB" id="A0A0F4KWV1"/>
<dbReference type="InterPro" id="IPR052552">
    <property type="entry name" value="YeaO-like"/>
</dbReference>
<reference evidence="1 2" key="1">
    <citation type="submission" date="2014-12" db="EMBL/GenBank/DDBJ databases">
        <title>Comparative genomics of the lactic acid bacteria isolated from the honey bee gut.</title>
        <authorList>
            <person name="Ellegaard K.M."/>
            <person name="Tamarit D."/>
            <person name="Javelind E."/>
            <person name="Olofsson T."/>
            <person name="Andersson S.G."/>
            <person name="Vasquez A."/>
        </authorList>
    </citation>
    <scope>NUCLEOTIDE SEQUENCE [LARGE SCALE GENOMIC DNA]</scope>
    <source>
        <strain evidence="1 2">Bin2</strain>
    </source>
</reference>
<organism evidence="1 2">
    <name type="scientific">Bifidobacterium asteroides</name>
    <dbReference type="NCBI Taxonomy" id="1684"/>
    <lineage>
        <taxon>Bacteria</taxon>
        <taxon>Bacillati</taxon>
        <taxon>Actinomycetota</taxon>
        <taxon>Actinomycetes</taxon>
        <taxon>Bifidobacteriales</taxon>
        <taxon>Bifidobacteriaceae</taxon>
        <taxon>Bifidobacterium</taxon>
    </lineage>
</organism>
<sequence length="122" mass="14304">MGQVDIKRVYERAADEDGIRILVDRLWPRGVSKERAALSGWLKDVAPSPDLRRWWHHDPDRFEDFARRYRTELDDNPALGDLLSIVREHDRTTLVYAAKDPAVNHALILRDYIRQALEKDTK</sequence>
<proteinExistence type="predicted"/>
<name>A0A0F4KWV1_9BIFI</name>
<dbReference type="Pfam" id="PF22752">
    <property type="entry name" value="DUF488-N3i"/>
    <property type="match status" value="1"/>
</dbReference>
<evidence type="ECO:0000313" key="1">
    <source>
        <dbReference type="EMBL" id="KJY49756.1"/>
    </source>
</evidence>
<comment type="caution">
    <text evidence="1">The sequence shown here is derived from an EMBL/GenBank/DDBJ whole genome shotgun (WGS) entry which is preliminary data.</text>
</comment>
<dbReference type="PANTHER" id="PTHR36849:SF1">
    <property type="entry name" value="CYTOPLASMIC PROTEIN"/>
    <property type="match status" value="1"/>
</dbReference>
<dbReference type="EMBL" id="JWME01000011">
    <property type="protein sequence ID" value="KJY49756.1"/>
    <property type="molecule type" value="Genomic_DNA"/>
</dbReference>
<evidence type="ECO:0000313" key="2">
    <source>
        <dbReference type="Proteomes" id="UP000033648"/>
    </source>
</evidence>
<dbReference type="OrthoDB" id="9790745at2"/>
<dbReference type="PANTHER" id="PTHR36849">
    <property type="entry name" value="CYTOPLASMIC PROTEIN-RELATED"/>
    <property type="match status" value="1"/>
</dbReference>